<reference evidence="10" key="2">
    <citation type="submission" date="2020-08" db="EMBL/GenBank/DDBJ databases">
        <title>Plant Genome Project.</title>
        <authorList>
            <person name="Zhang R.-G."/>
        </authorList>
    </citation>
    <scope>NUCLEOTIDE SEQUENCE</scope>
    <source>
        <strain evidence="10">Huo1</strain>
        <tissue evidence="10">Leaf</tissue>
    </source>
</reference>
<comment type="caution">
    <text evidence="10">The sequence shown here is derived from an EMBL/GenBank/DDBJ whole genome shotgun (WGS) entry which is preliminary data.</text>
</comment>
<feature type="coiled-coil region" evidence="8">
    <location>
        <begin position="123"/>
        <end position="150"/>
    </location>
</feature>
<dbReference type="GO" id="GO:0005743">
    <property type="term" value="C:mitochondrial inner membrane"/>
    <property type="evidence" value="ECO:0007669"/>
    <property type="project" value="UniProtKB-SubCell"/>
</dbReference>
<evidence type="ECO:0000256" key="4">
    <source>
        <dbReference type="ARBA" id="ARBA00022792"/>
    </source>
</evidence>
<keyword evidence="3 9" id="KW-0812">Transmembrane</keyword>
<evidence type="ECO:0000256" key="6">
    <source>
        <dbReference type="ARBA" id="ARBA00023128"/>
    </source>
</evidence>
<name>A0A8X8WEF6_SALSN</name>
<dbReference type="EMBL" id="PNBA02000018">
    <property type="protein sequence ID" value="KAG6393190.1"/>
    <property type="molecule type" value="Genomic_DNA"/>
</dbReference>
<evidence type="ECO:0000256" key="9">
    <source>
        <dbReference type="SAM" id="Phobius"/>
    </source>
</evidence>
<reference evidence="10" key="1">
    <citation type="submission" date="2018-01" db="EMBL/GenBank/DDBJ databases">
        <authorList>
            <person name="Mao J.F."/>
        </authorList>
    </citation>
    <scope>NUCLEOTIDE SEQUENCE</scope>
    <source>
        <strain evidence="10">Huo1</strain>
        <tissue evidence="10">Leaf</tissue>
    </source>
</reference>
<dbReference type="InterPro" id="IPR020164">
    <property type="entry name" value="Cyt_c_Oxase_assmbl_COX16"/>
</dbReference>
<feature type="transmembrane region" description="Helical" evidence="9">
    <location>
        <begin position="29"/>
        <end position="51"/>
    </location>
</feature>
<dbReference type="Proteomes" id="UP000298416">
    <property type="component" value="Unassembled WGS sequence"/>
</dbReference>
<keyword evidence="5 9" id="KW-1133">Transmembrane helix</keyword>
<accession>A0A8X8WEF6</accession>
<keyword evidence="7 9" id="KW-0472">Membrane</keyword>
<dbReference type="AlphaFoldDB" id="A0A8X8WEF6"/>
<keyword evidence="4" id="KW-0999">Mitochondrion inner membrane</keyword>
<dbReference type="Pfam" id="PF14138">
    <property type="entry name" value="COX16"/>
    <property type="match status" value="1"/>
</dbReference>
<evidence type="ECO:0000256" key="2">
    <source>
        <dbReference type="ARBA" id="ARBA00008370"/>
    </source>
</evidence>
<comment type="similarity">
    <text evidence="2">Belongs to the COX16 family.</text>
</comment>
<proteinExistence type="inferred from homology"/>
<keyword evidence="11" id="KW-1185">Reference proteome</keyword>
<evidence type="ECO:0000256" key="3">
    <source>
        <dbReference type="ARBA" id="ARBA00022692"/>
    </source>
</evidence>
<evidence type="ECO:0000256" key="1">
    <source>
        <dbReference type="ARBA" id="ARBA00004434"/>
    </source>
</evidence>
<evidence type="ECO:0000313" key="10">
    <source>
        <dbReference type="EMBL" id="KAG6393190.1"/>
    </source>
</evidence>
<evidence type="ECO:0000256" key="8">
    <source>
        <dbReference type="SAM" id="Coils"/>
    </source>
</evidence>
<comment type="subcellular location">
    <subcellularLocation>
        <location evidence="1">Mitochondrion inner membrane</location>
        <topology evidence="1">Single-pass membrane protein</topology>
    </subcellularLocation>
</comment>
<evidence type="ECO:0000256" key="7">
    <source>
        <dbReference type="ARBA" id="ARBA00023136"/>
    </source>
</evidence>
<gene>
    <name evidence="10" type="ORF">SASPL_147426</name>
</gene>
<organism evidence="10">
    <name type="scientific">Salvia splendens</name>
    <name type="common">Scarlet sage</name>
    <dbReference type="NCBI Taxonomy" id="180675"/>
    <lineage>
        <taxon>Eukaryota</taxon>
        <taxon>Viridiplantae</taxon>
        <taxon>Streptophyta</taxon>
        <taxon>Embryophyta</taxon>
        <taxon>Tracheophyta</taxon>
        <taxon>Spermatophyta</taxon>
        <taxon>Magnoliopsida</taxon>
        <taxon>eudicotyledons</taxon>
        <taxon>Gunneridae</taxon>
        <taxon>Pentapetalae</taxon>
        <taxon>asterids</taxon>
        <taxon>lamiids</taxon>
        <taxon>Lamiales</taxon>
        <taxon>Lamiaceae</taxon>
        <taxon>Nepetoideae</taxon>
        <taxon>Mentheae</taxon>
        <taxon>Salviinae</taxon>
        <taxon>Salvia</taxon>
        <taxon>Salvia subgen. Calosphace</taxon>
        <taxon>core Calosphace</taxon>
    </lineage>
</organism>
<keyword evidence="6" id="KW-0496">Mitochondrion</keyword>
<evidence type="ECO:0000313" key="11">
    <source>
        <dbReference type="Proteomes" id="UP000298416"/>
    </source>
</evidence>
<evidence type="ECO:0000256" key="5">
    <source>
        <dbReference type="ARBA" id="ARBA00022989"/>
    </source>
</evidence>
<sequence length="161" mass="18467">MEDNRSALSTARVQPSASKFKRWGRRSPFLRYGLPMISLTVIGALGLGIYFKGVASRVNIRQARDIVFVRSVWEKNLDFITGYEGFISLESVYLLGKDIAKVWDDKEWEIIETTKALSRMGPLNAYNPKKTSLEEELKALQQKVDIDNYEHKKIPKPTEDK</sequence>
<protein>
    <submittedName>
        <fullName evidence="10">Uncharacterized protein</fullName>
    </submittedName>
</protein>
<keyword evidence="8" id="KW-0175">Coiled coil</keyword>